<name>A0A3S5B0D9_9PLAT</name>
<dbReference type="Proteomes" id="UP000784294">
    <property type="component" value="Unassembled WGS sequence"/>
</dbReference>
<accession>A0A3S5B0D9</accession>
<gene>
    <name evidence="1" type="ORF">PXEA_LOCUS3069</name>
</gene>
<reference evidence="1" key="1">
    <citation type="submission" date="2018-11" db="EMBL/GenBank/DDBJ databases">
        <authorList>
            <consortium name="Pathogen Informatics"/>
        </authorList>
    </citation>
    <scope>NUCLEOTIDE SEQUENCE</scope>
</reference>
<keyword evidence="2" id="KW-1185">Reference proteome</keyword>
<protein>
    <submittedName>
        <fullName evidence="1">Uncharacterized protein</fullName>
    </submittedName>
</protein>
<evidence type="ECO:0000313" key="2">
    <source>
        <dbReference type="Proteomes" id="UP000784294"/>
    </source>
</evidence>
<sequence length="148" mass="16593">MLPCSDDVRHMTHESLAPFHRNLKRLPRKQRQYESVSKANGQLVKRNRPFSSGGTDLGISSPHTSTRNGNLITPYHCIGDVDQNWPYYSAILFLFVLSEPLSCPVAFVGYLSGSGISLRHRNVFCATRGVISYTLSYASLSRPTNSRF</sequence>
<comment type="caution">
    <text evidence="1">The sequence shown here is derived from an EMBL/GenBank/DDBJ whole genome shotgun (WGS) entry which is preliminary data.</text>
</comment>
<evidence type="ECO:0000313" key="1">
    <source>
        <dbReference type="EMBL" id="VEL09629.1"/>
    </source>
</evidence>
<organism evidence="1 2">
    <name type="scientific">Protopolystoma xenopodis</name>
    <dbReference type="NCBI Taxonomy" id="117903"/>
    <lineage>
        <taxon>Eukaryota</taxon>
        <taxon>Metazoa</taxon>
        <taxon>Spiralia</taxon>
        <taxon>Lophotrochozoa</taxon>
        <taxon>Platyhelminthes</taxon>
        <taxon>Monogenea</taxon>
        <taxon>Polyopisthocotylea</taxon>
        <taxon>Polystomatidea</taxon>
        <taxon>Polystomatidae</taxon>
        <taxon>Protopolystoma</taxon>
    </lineage>
</organism>
<dbReference type="AlphaFoldDB" id="A0A3S5B0D9"/>
<dbReference type="EMBL" id="CAAALY010006817">
    <property type="protein sequence ID" value="VEL09629.1"/>
    <property type="molecule type" value="Genomic_DNA"/>
</dbReference>
<proteinExistence type="predicted"/>